<accession>A0A2H3J4Y1</accession>
<name>A0A2H3J4Y1_WOLCO</name>
<dbReference type="EMBL" id="KB467920">
    <property type="protein sequence ID" value="PCH37290.1"/>
    <property type="molecule type" value="Genomic_DNA"/>
</dbReference>
<sequence length="202" mass="21718">MLAAAPKRRVCLTEEVKAERKAESVCVAAEKKAAKEKERAEKVAQKEAEKAARKGTAKAHPQKVQTQEKKGLGKTQTVPSAADDDGSGIADVSNTNTIIPTVWKAIPLVTQGSLQSVLAGDQNVSLLVQSESQLPIWTVLTQTPSMRDESINELRYPSSPALTSTGADGLAAEDTLRAEDTDTWEQGAQNNSDPFTFDQTQK</sequence>
<proteinExistence type="predicted"/>
<dbReference type="AlphaFoldDB" id="A0A2H3J4Y1"/>
<feature type="compositionally biased region" description="Polar residues" evidence="1">
    <location>
        <begin position="184"/>
        <end position="202"/>
    </location>
</feature>
<evidence type="ECO:0000313" key="3">
    <source>
        <dbReference type="Proteomes" id="UP000218811"/>
    </source>
</evidence>
<feature type="region of interest" description="Disordered" evidence="1">
    <location>
        <begin position="34"/>
        <end position="89"/>
    </location>
</feature>
<gene>
    <name evidence="2" type="ORF">WOLCODRAFT_158010</name>
</gene>
<protein>
    <submittedName>
        <fullName evidence="2">Uncharacterized protein</fullName>
    </submittedName>
</protein>
<reference evidence="2 3" key="1">
    <citation type="journal article" date="2012" name="Science">
        <title>The Paleozoic origin of enzymatic lignin decomposition reconstructed from 31 fungal genomes.</title>
        <authorList>
            <person name="Floudas D."/>
            <person name="Binder M."/>
            <person name="Riley R."/>
            <person name="Barry K."/>
            <person name="Blanchette R.A."/>
            <person name="Henrissat B."/>
            <person name="Martinez A.T."/>
            <person name="Otillar R."/>
            <person name="Spatafora J.W."/>
            <person name="Yadav J.S."/>
            <person name="Aerts A."/>
            <person name="Benoit I."/>
            <person name="Boyd A."/>
            <person name="Carlson A."/>
            <person name="Copeland A."/>
            <person name="Coutinho P.M."/>
            <person name="de Vries R.P."/>
            <person name="Ferreira P."/>
            <person name="Findley K."/>
            <person name="Foster B."/>
            <person name="Gaskell J."/>
            <person name="Glotzer D."/>
            <person name="Gorecki P."/>
            <person name="Heitman J."/>
            <person name="Hesse C."/>
            <person name="Hori C."/>
            <person name="Igarashi K."/>
            <person name="Jurgens J.A."/>
            <person name="Kallen N."/>
            <person name="Kersten P."/>
            <person name="Kohler A."/>
            <person name="Kuees U."/>
            <person name="Kumar T.K.A."/>
            <person name="Kuo A."/>
            <person name="LaButti K."/>
            <person name="Larrondo L.F."/>
            <person name="Lindquist E."/>
            <person name="Ling A."/>
            <person name="Lombard V."/>
            <person name="Lucas S."/>
            <person name="Lundell T."/>
            <person name="Martin R."/>
            <person name="McLaughlin D.J."/>
            <person name="Morgenstern I."/>
            <person name="Morin E."/>
            <person name="Murat C."/>
            <person name="Nagy L.G."/>
            <person name="Nolan M."/>
            <person name="Ohm R.A."/>
            <person name="Patyshakuliyeva A."/>
            <person name="Rokas A."/>
            <person name="Ruiz-Duenas F.J."/>
            <person name="Sabat G."/>
            <person name="Salamov A."/>
            <person name="Samejima M."/>
            <person name="Schmutz J."/>
            <person name="Slot J.C."/>
            <person name="St John F."/>
            <person name="Stenlid J."/>
            <person name="Sun H."/>
            <person name="Sun S."/>
            <person name="Syed K."/>
            <person name="Tsang A."/>
            <person name="Wiebenga A."/>
            <person name="Young D."/>
            <person name="Pisabarro A."/>
            <person name="Eastwood D.C."/>
            <person name="Martin F."/>
            <person name="Cullen D."/>
            <person name="Grigoriev I.V."/>
            <person name="Hibbett D.S."/>
        </authorList>
    </citation>
    <scope>NUCLEOTIDE SEQUENCE [LARGE SCALE GENOMIC DNA]</scope>
    <source>
        <strain evidence="2 3">MD-104</strain>
    </source>
</reference>
<keyword evidence="3" id="KW-1185">Reference proteome</keyword>
<evidence type="ECO:0000256" key="1">
    <source>
        <dbReference type="SAM" id="MobiDB-lite"/>
    </source>
</evidence>
<organism evidence="2 3">
    <name type="scientific">Wolfiporia cocos (strain MD-104)</name>
    <name type="common">Brown rot fungus</name>
    <dbReference type="NCBI Taxonomy" id="742152"/>
    <lineage>
        <taxon>Eukaryota</taxon>
        <taxon>Fungi</taxon>
        <taxon>Dikarya</taxon>
        <taxon>Basidiomycota</taxon>
        <taxon>Agaricomycotina</taxon>
        <taxon>Agaricomycetes</taxon>
        <taxon>Polyporales</taxon>
        <taxon>Phaeolaceae</taxon>
        <taxon>Wolfiporia</taxon>
    </lineage>
</organism>
<dbReference type="Proteomes" id="UP000218811">
    <property type="component" value="Unassembled WGS sequence"/>
</dbReference>
<evidence type="ECO:0000313" key="2">
    <source>
        <dbReference type="EMBL" id="PCH37290.1"/>
    </source>
</evidence>
<feature type="compositionally biased region" description="Basic and acidic residues" evidence="1">
    <location>
        <begin position="34"/>
        <end position="52"/>
    </location>
</feature>
<feature type="region of interest" description="Disordered" evidence="1">
    <location>
        <begin position="179"/>
        <end position="202"/>
    </location>
</feature>